<feature type="transmembrane region" description="Helical" evidence="1">
    <location>
        <begin position="218"/>
        <end position="238"/>
    </location>
</feature>
<evidence type="ECO:0000313" key="2">
    <source>
        <dbReference type="EMBL" id="KAK1394879.1"/>
    </source>
</evidence>
<dbReference type="PANTHER" id="PTHR33975">
    <property type="entry name" value="MYELIN-ASSOCIATED OLIGODENDROCYTE BASIC PROTEIN"/>
    <property type="match status" value="1"/>
</dbReference>
<dbReference type="InterPro" id="IPR010903">
    <property type="entry name" value="DUF1517"/>
</dbReference>
<dbReference type="EMBL" id="JAUIZM010000003">
    <property type="protein sequence ID" value="KAK1394879.1"/>
    <property type="molecule type" value="Genomic_DNA"/>
</dbReference>
<keyword evidence="1" id="KW-1133">Transmembrane helix</keyword>
<feature type="transmembrane region" description="Helical" evidence="1">
    <location>
        <begin position="186"/>
        <end position="211"/>
    </location>
</feature>
<gene>
    <name evidence="2" type="ORF">POM88_013935</name>
</gene>
<protein>
    <submittedName>
        <fullName evidence="2">Uncharacterized protein</fullName>
    </submittedName>
</protein>
<dbReference type="GO" id="GO:0009507">
    <property type="term" value="C:chloroplast"/>
    <property type="evidence" value="ECO:0007669"/>
    <property type="project" value="TreeGrafter"/>
</dbReference>
<dbReference type="InterPro" id="IPR053023">
    <property type="entry name" value="FLAP_modulator"/>
</dbReference>
<organism evidence="2 3">
    <name type="scientific">Heracleum sosnowskyi</name>
    <dbReference type="NCBI Taxonomy" id="360622"/>
    <lineage>
        <taxon>Eukaryota</taxon>
        <taxon>Viridiplantae</taxon>
        <taxon>Streptophyta</taxon>
        <taxon>Embryophyta</taxon>
        <taxon>Tracheophyta</taxon>
        <taxon>Spermatophyta</taxon>
        <taxon>Magnoliopsida</taxon>
        <taxon>eudicotyledons</taxon>
        <taxon>Gunneridae</taxon>
        <taxon>Pentapetalae</taxon>
        <taxon>asterids</taxon>
        <taxon>campanulids</taxon>
        <taxon>Apiales</taxon>
        <taxon>Apiaceae</taxon>
        <taxon>Apioideae</taxon>
        <taxon>apioid superclade</taxon>
        <taxon>Tordylieae</taxon>
        <taxon>Tordyliinae</taxon>
        <taxon>Heracleum</taxon>
    </lineage>
</organism>
<dbReference type="Proteomes" id="UP001237642">
    <property type="component" value="Unassembled WGS sequence"/>
</dbReference>
<reference evidence="2" key="2">
    <citation type="submission" date="2023-05" db="EMBL/GenBank/DDBJ databases">
        <authorList>
            <person name="Schelkunov M.I."/>
        </authorList>
    </citation>
    <scope>NUCLEOTIDE SEQUENCE</scope>
    <source>
        <strain evidence="2">Hsosn_3</strain>
        <tissue evidence="2">Leaf</tissue>
    </source>
</reference>
<keyword evidence="1" id="KW-0472">Membrane</keyword>
<keyword evidence="1" id="KW-0812">Transmembrane</keyword>
<dbReference type="PANTHER" id="PTHR33975:SF2">
    <property type="entry name" value="MYELIN-ASSOCIATED OLIGODENDROCYTE BASIC PROTEIN"/>
    <property type="match status" value="1"/>
</dbReference>
<name>A0AAD8N373_9APIA</name>
<accession>A0AAD8N373</accession>
<proteinExistence type="predicted"/>
<feature type="transmembrane region" description="Helical" evidence="1">
    <location>
        <begin position="105"/>
        <end position="122"/>
    </location>
</feature>
<dbReference type="AlphaFoldDB" id="A0AAD8N373"/>
<sequence length="478" mass="53292">MVGGLLMKSPELMLRRELFNLSPSLASPKSLYLPSARVCFRRTNNINNILSSSGANKRLVLAVAPHHNLDNVILSCSNKTNPFIVNDHRSVITVSNKIDEIKNKVFRLFASLLLFGFLAFMTSPTRNLKGVSALAITTSSSTSTLPSSVSTSCTKCNCGTHTICSCDCHLGAIFGYSLLLMSFSSFVAVFLCLGISLVWLVASFTILIVLLKILFIGFAIWIMVPPVVALVSGFFYFLQLCKDDIKSVLVLQVGVLDKMRELQTELAQTADTANLDCAKLEGVMKSLLQRYDSCHFAYLSVTQCISDEDTKYGVENDKMDSICSDDPYYEMIDCIIKKLVINYDGKYSKQLFREVLTGELVKYDRDNETFANVDDGMKYEKKAVGEEHGMVDNNYLVVTLLVLTSGMYSFPPLVCNPEHVKTVLQEFNTIPKSKVESVEVLWTPQMEDEVVSKQELQRDFPQLKPVNFTGFDDLAVIS</sequence>
<keyword evidence="3" id="KW-1185">Reference proteome</keyword>
<reference evidence="2" key="1">
    <citation type="submission" date="2023-02" db="EMBL/GenBank/DDBJ databases">
        <title>Genome of toxic invasive species Heracleum sosnowskyi carries increased number of genes despite the absence of recent whole-genome duplications.</title>
        <authorList>
            <person name="Schelkunov M."/>
            <person name="Shtratnikova V."/>
            <person name="Makarenko M."/>
            <person name="Klepikova A."/>
            <person name="Omelchenko D."/>
            <person name="Novikova G."/>
            <person name="Obukhova E."/>
            <person name="Bogdanov V."/>
            <person name="Penin A."/>
            <person name="Logacheva M."/>
        </authorList>
    </citation>
    <scope>NUCLEOTIDE SEQUENCE</scope>
    <source>
        <strain evidence="2">Hsosn_3</strain>
        <tissue evidence="2">Leaf</tissue>
    </source>
</reference>
<evidence type="ECO:0000313" key="3">
    <source>
        <dbReference type="Proteomes" id="UP001237642"/>
    </source>
</evidence>
<comment type="caution">
    <text evidence="2">The sequence shown here is derived from an EMBL/GenBank/DDBJ whole genome shotgun (WGS) entry which is preliminary data.</text>
</comment>
<dbReference type="Pfam" id="PF07466">
    <property type="entry name" value="DUF1517"/>
    <property type="match status" value="1"/>
</dbReference>
<evidence type="ECO:0000256" key="1">
    <source>
        <dbReference type="SAM" id="Phobius"/>
    </source>
</evidence>